<name>A0A9X3R5Q1_ALCXX</name>
<gene>
    <name evidence="1" type="ORF">O9570_12835</name>
</gene>
<evidence type="ECO:0000313" key="1">
    <source>
        <dbReference type="EMBL" id="MCZ8402335.1"/>
    </source>
</evidence>
<comment type="caution">
    <text evidence="1">The sequence shown here is derived from an EMBL/GenBank/DDBJ whole genome shotgun (WGS) entry which is preliminary data.</text>
</comment>
<dbReference type="EMBL" id="JAPZVI010000008">
    <property type="protein sequence ID" value="MCZ8402335.1"/>
    <property type="molecule type" value="Genomic_DNA"/>
</dbReference>
<sequence>MRILIPDIRVATVADRNPAAGRFTVMFACFVALHRDVLPGTPGSDTGEFFP</sequence>
<evidence type="ECO:0000313" key="2">
    <source>
        <dbReference type="Proteomes" id="UP001141992"/>
    </source>
</evidence>
<organism evidence="1 2">
    <name type="scientific">Alcaligenes xylosoxydans xylosoxydans</name>
    <name type="common">Achromobacter xylosoxidans</name>
    <dbReference type="NCBI Taxonomy" id="85698"/>
    <lineage>
        <taxon>Bacteria</taxon>
        <taxon>Pseudomonadati</taxon>
        <taxon>Pseudomonadota</taxon>
        <taxon>Betaproteobacteria</taxon>
        <taxon>Burkholderiales</taxon>
        <taxon>Alcaligenaceae</taxon>
        <taxon>Achromobacter</taxon>
    </lineage>
</organism>
<reference evidence="1" key="1">
    <citation type="submission" date="2022-12" db="EMBL/GenBank/DDBJ databases">
        <authorList>
            <person name="Voronina O.L."/>
            <person name="Kunda M.S."/>
            <person name="Ryzhova N."/>
            <person name="Aksenova E.I."/>
        </authorList>
    </citation>
    <scope>NUCLEOTIDE SEQUENCE</scope>
    <source>
        <strain evidence="1">SCCH136:Ach223948</strain>
    </source>
</reference>
<dbReference type="Proteomes" id="UP001141992">
    <property type="component" value="Unassembled WGS sequence"/>
</dbReference>
<dbReference type="RefSeq" id="WP_155257629.1">
    <property type="nucleotide sequence ID" value="NZ_CP014028.1"/>
</dbReference>
<protein>
    <submittedName>
        <fullName evidence="1">Uncharacterized protein</fullName>
    </submittedName>
</protein>
<accession>A0A9X3R5Q1</accession>
<dbReference type="AlphaFoldDB" id="A0A9X3R5Q1"/>
<proteinExistence type="predicted"/>